<dbReference type="InterPro" id="IPR029055">
    <property type="entry name" value="Ntn_hydrolases_N"/>
</dbReference>
<proteinExistence type="predicted"/>
<reference evidence="1 2" key="1">
    <citation type="journal article" date="2016" name="Nat. Commun.">
        <title>Thousands of microbial genomes shed light on interconnected biogeochemical processes in an aquifer system.</title>
        <authorList>
            <person name="Anantharaman K."/>
            <person name="Brown C.T."/>
            <person name="Hug L.A."/>
            <person name="Sharon I."/>
            <person name="Castelle C.J."/>
            <person name="Probst A.J."/>
            <person name="Thomas B.C."/>
            <person name="Singh A."/>
            <person name="Wilkins M.J."/>
            <person name="Karaoz U."/>
            <person name="Brodie E.L."/>
            <person name="Williams K.H."/>
            <person name="Hubbard S.S."/>
            <person name="Banfield J.F."/>
        </authorList>
    </citation>
    <scope>NUCLEOTIDE SEQUENCE [LARGE SCALE GENOMIC DNA]</scope>
</reference>
<organism evidence="1 2">
    <name type="scientific">Candidatus Gottesmanbacteria bacterium RIFCSPHIGHO2_01_FULL_39_10</name>
    <dbReference type="NCBI Taxonomy" id="1798375"/>
    <lineage>
        <taxon>Bacteria</taxon>
        <taxon>Candidatus Gottesmaniibacteriota</taxon>
    </lineage>
</organism>
<dbReference type="AlphaFoldDB" id="A0A1F5ZNE0"/>
<gene>
    <name evidence="1" type="ORF">A2773_00015</name>
</gene>
<sequence>MSLGINTTTPEGIVLGSDSRQSYRNLKGMSRVGSDSASKIFKLSSRVGLIVTGLAFLPDNGVQKNISRFVDDFKGSLDGEKLTVYEISEKLKDFFEGKYQYQDQLKQLVPQIKADLERQGCEVIEINEEKDHIKFKFKDSTGLQKQGIAGVDQLQFIVAGYNQDGSHQVAMVYVPGDIDLKRDSTKKGKEYGASWIGQTDVVTRIVLGFDNRMGNLPMIQKVANEINKEEVQKQLGSLEYVIQWGTMTLQDGIDFSVLVIETTTAIQRFSDGIAGDPGDMPGVGGPIDVAVITPEKGFVWITKKTLKIGDKEVDLESVNNLQTPSLQKLTLKKSLKVKESI</sequence>
<dbReference type="EMBL" id="MFJE01000034">
    <property type="protein sequence ID" value="OGG13865.1"/>
    <property type="molecule type" value="Genomic_DNA"/>
</dbReference>
<name>A0A1F5ZNE0_9BACT</name>
<comment type="caution">
    <text evidence="1">The sequence shown here is derived from an EMBL/GenBank/DDBJ whole genome shotgun (WGS) entry which is preliminary data.</text>
</comment>
<dbReference type="Proteomes" id="UP000177383">
    <property type="component" value="Unassembled WGS sequence"/>
</dbReference>
<evidence type="ECO:0000313" key="2">
    <source>
        <dbReference type="Proteomes" id="UP000177383"/>
    </source>
</evidence>
<protein>
    <submittedName>
        <fullName evidence="1">Uncharacterized protein</fullName>
    </submittedName>
</protein>
<dbReference type="Gene3D" id="3.60.20.10">
    <property type="entry name" value="Glutamine Phosphoribosylpyrophosphate, subunit 1, domain 1"/>
    <property type="match status" value="1"/>
</dbReference>
<evidence type="ECO:0000313" key="1">
    <source>
        <dbReference type="EMBL" id="OGG13865.1"/>
    </source>
</evidence>
<accession>A0A1F5ZNE0</accession>